<feature type="transmembrane region" description="Helical" evidence="9">
    <location>
        <begin position="112"/>
        <end position="133"/>
    </location>
</feature>
<feature type="transmembrane region" description="Helical" evidence="9">
    <location>
        <begin position="414"/>
        <end position="433"/>
    </location>
</feature>
<dbReference type="InterPro" id="IPR050297">
    <property type="entry name" value="LipidA_mod_glycosyltrf_83"/>
</dbReference>
<evidence type="ECO:0000256" key="3">
    <source>
        <dbReference type="ARBA" id="ARBA00022676"/>
    </source>
</evidence>
<evidence type="ECO:0000256" key="5">
    <source>
        <dbReference type="ARBA" id="ARBA00022692"/>
    </source>
</evidence>
<evidence type="ECO:0000256" key="7">
    <source>
        <dbReference type="ARBA" id="ARBA00023136"/>
    </source>
</evidence>
<evidence type="ECO:0000256" key="4">
    <source>
        <dbReference type="ARBA" id="ARBA00022679"/>
    </source>
</evidence>
<feature type="region of interest" description="Disordered" evidence="8">
    <location>
        <begin position="501"/>
        <end position="575"/>
    </location>
</feature>
<feature type="compositionally biased region" description="Gly residues" evidence="8">
    <location>
        <begin position="555"/>
        <end position="572"/>
    </location>
</feature>
<gene>
    <name evidence="12" type="ORF">BJ983_005668</name>
</gene>
<evidence type="ECO:0000256" key="9">
    <source>
        <dbReference type="SAM" id="Phobius"/>
    </source>
</evidence>
<keyword evidence="4 12" id="KW-0808">Transferase</keyword>
<feature type="transmembrane region" description="Helical" evidence="9">
    <location>
        <begin position="236"/>
        <end position="255"/>
    </location>
</feature>
<feature type="compositionally biased region" description="Gly residues" evidence="8">
    <location>
        <begin position="505"/>
        <end position="531"/>
    </location>
</feature>
<feature type="transmembrane region" description="Helical" evidence="9">
    <location>
        <begin position="389"/>
        <end position="407"/>
    </location>
</feature>
<dbReference type="InterPro" id="IPR056785">
    <property type="entry name" value="YkcA/B-like_C"/>
</dbReference>
<feature type="compositionally biased region" description="Basic and acidic residues" evidence="8">
    <location>
        <begin position="8"/>
        <end position="28"/>
    </location>
</feature>
<dbReference type="GO" id="GO:0009103">
    <property type="term" value="P:lipopolysaccharide biosynthetic process"/>
    <property type="evidence" value="ECO:0007669"/>
    <property type="project" value="UniProtKB-ARBA"/>
</dbReference>
<feature type="region of interest" description="Disordered" evidence="8">
    <location>
        <begin position="1"/>
        <end position="28"/>
    </location>
</feature>
<feature type="compositionally biased region" description="Low complexity" evidence="8">
    <location>
        <begin position="536"/>
        <end position="554"/>
    </location>
</feature>
<keyword evidence="3" id="KW-0328">Glycosyltransferase</keyword>
<feature type="transmembrane region" description="Helical" evidence="9">
    <location>
        <begin position="365"/>
        <end position="383"/>
    </location>
</feature>
<dbReference type="RefSeq" id="WP_179796869.1">
    <property type="nucleotide sequence ID" value="NZ_BAABHP010000023.1"/>
</dbReference>
<feature type="domain" description="Putative mannosyltransferase YkcA/B-like C-terminal" evidence="11">
    <location>
        <begin position="586"/>
        <end position="677"/>
    </location>
</feature>
<evidence type="ECO:0000313" key="12">
    <source>
        <dbReference type="EMBL" id="NYD39566.1"/>
    </source>
</evidence>
<name>A0A7Y9E1S9_9PSEU</name>
<dbReference type="Proteomes" id="UP000535890">
    <property type="component" value="Unassembled WGS sequence"/>
</dbReference>
<keyword evidence="7 9" id="KW-0472">Membrane</keyword>
<dbReference type="PANTHER" id="PTHR33908:SF3">
    <property type="entry name" value="UNDECAPRENYL PHOSPHATE-ALPHA-4-AMINO-4-DEOXY-L-ARABINOSE ARABINOSYL TRANSFERASE"/>
    <property type="match status" value="1"/>
</dbReference>
<proteinExistence type="predicted"/>
<feature type="domain" description="Glycosyltransferase RgtA/B/C/D-like" evidence="10">
    <location>
        <begin position="91"/>
        <end position="249"/>
    </location>
</feature>
<dbReference type="AlphaFoldDB" id="A0A7Y9E1S9"/>
<keyword evidence="5 9" id="KW-0812">Transmembrane</keyword>
<dbReference type="EMBL" id="JACCBN010000001">
    <property type="protein sequence ID" value="NYD39566.1"/>
    <property type="molecule type" value="Genomic_DNA"/>
</dbReference>
<evidence type="ECO:0000256" key="6">
    <source>
        <dbReference type="ARBA" id="ARBA00022989"/>
    </source>
</evidence>
<evidence type="ECO:0000259" key="11">
    <source>
        <dbReference type="Pfam" id="PF24878"/>
    </source>
</evidence>
<keyword evidence="13" id="KW-1185">Reference proteome</keyword>
<feature type="transmembrane region" description="Helical" evidence="9">
    <location>
        <begin position="334"/>
        <end position="353"/>
    </location>
</feature>
<dbReference type="InterPro" id="IPR038731">
    <property type="entry name" value="RgtA/B/C-like"/>
</dbReference>
<feature type="transmembrane region" description="Helical" evidence="9">
    <location>
        <begin position="466"/>
        <end position="488"/>
    </location>
</feature>
<feature type="transmembrane region" description="Helical" evidence="9">
    <location>
        <begin position="213"/>
        <end position="229"/>
    </location>
</feature>
<feature type="region of interest" description="Disordered" evidence="8">
    <location>
        <begin position="294"/>
        <end position="315"/>
    </location>
</feature>
<evidence type="ECO:0000256" key="2">
    <source>
        <dbReference type="ARBA" id="ARBA00022475"/>
    </source>
</evidence>
<evidence type="ECO:0000259" key="10">
    <source>
        <dbReference type="Pfam" id="PF13231"/>
    </source>
</evidence>
<evidence type="ECO:0000256" key="1">
    <source>
        <dbReference type="ARBA" id="ARBA00004651"/>
    </source>
</evidence>
<comment type="subcellular location">
    <subcellularLocation>
        <location evidence="1">Cell membrane</location>
        <topology evidence="1">Multi-pass membrane protein</topology>
    </subcellularLocation>
</comment>
<sequence length="696" mass="70111">MSLLATDPNERHSRARRSCESAARSDRGRGGRWYPFLLTALLIGTAALYLIGLSASGWGNAFYAAAAQAGGQSWKAWFFGASDAPASIMVDKPPASLWVLGLSVRSFGLSSWSVLVPQALMGVAAVGLLTAGVRRWSGPVAGLLAGLAFALTPVAVLMFRFDNPDALLCLLLVAAAYALVRSVDAGTLRASTWWLVLAAACVGTGFLTKSLQAFLVLPALAAVHLVAGPGTWRRRLVALLPASAALLVSAGWWVAVVELWPASSRPYVGGSQDDSVLSLAFGYNGVGRLTGDETGQLGGGGGGMPGGGGGGGAGGTTSTDSWSALFTGSMANQVAWLLPLALILAIALLVWVGRTPRTDRRRAAVLLWGGSLLVTGGVFSLAAGIIHPYYAVALAPWIAALAAVGVVEAWRARARWTLAAAVAVTTVWSWYLLRETPTFVSWLRVVVLVAGALAVLGLLLAGRRVLVLGVLTAALVAALGGPTAYAAVTAATAHTAIIPTAGPSSGFGGPGGRGGPGSGGPGRGDPGQGGPGRPPGGSNASSLSPSGSNASSLPRGGGAGRGGPGGPGGPGGAMQLLRASEPSAQLTSFLQAGADGYTWVAATVGSMPAAGYQLASGSPVMPLGGFNGTDPSPTPAAFQQLVATGQVHYFLGEGLTSVPDTGGSDATVQITAWVKQHYTATTVGGTVVYDLTHPTS</sequence>
<dbReference type="GO" id="GO:0005886">
    <property type="term" value="C:plasma membrane"/>
    <property type="evidence" value="ECO:0007669"/>
    <property type="project" value="UniProtKB-SubCell"/>
</dbReference>
<evidence type="ECO:0000313" key="13">
    <source>
        <dbReference type="Proteomes" id="UP000535890"/>
    </source>
</evidence>
<feature type="transmembrane region" description="Helical" evidence="9">
    <location>
        <begin position="190"/>
        <end position="207"/>
    </location>
</feature>
<organism evidence="12 13">
    <name type="scientific">Actinomycetospora corticicola</name>
    <dbReference type="NCBI Taxonomy" id="663602"/>
    <lineage>
        <taxon>Bacteria</taxon>
        <taxon>Bacillati</taxon>
        <taxon>Actinomycetota</taxon>
        <taxon>Actinomycetes</taxon>
        <taxon>Pseudonocardiales</taxon>
        <taxon>Pseudonocardiaceae</taxon>
        <taxon>Actinomycetospora</taxon>
    </lineage>
</organism>
<evidence type="ECO:0000256" key="8">
    <source>
        <dbReference type="SAM" id="MobiDB-lite"/>
    </source>
</evidence>
<dbReference type="PANTHER" id="PTHR33908">
    <property type="entry name" value="MANNOSYLTRANSFERASE YKCB-RELATED"/>
    <property type="match status" value="1"/>
</dbReference>
<feature type="compositionally biased region" description="Gly residues" evidence="8">
    <location>
        <begin position="296"/>
        <end position="315"/>
    </location>
</feature>
<feature type="transmembrane region" description="Helical" evidence="9">
    <location>
        <begin position="165"/>
        <end position="183"/>
    </location>
</feature>
<reference evidence="12 13" key="1">
    <citation type="submission" date="2020-07" db="EMBL/GenBank/DDBJ databases">
        <title>Sequencing the genomes of 1000 actinobacteria strains.</title>
        <authorList>
            <person name="Klenk H.-P."/>
        </authorList>
    </citation>
    <scope>NUCLEOTIDE SEQUENCE [LARGE SCALE GENOMIC DNA]</scope>
    <source>
        <strain evidence="12 13">DSM 45772</strain>
    </source>
</reference>
<accession>A0A7Y9E1S9</accession>
<feature type="transmembrane region" description="Helical" evidence="9">
    <location>
        <begin position="140"/>
        <end position="159"/>
    </location>
</feature>
<comment type="caution">
    <text evidence="12">The sequence shown here is derived from an EMBL/GenBank/DDBJ whole genome shotgun (WGS) entry which is preliminary data.</text>
</comment>
<protein>
    <submittedName>
        <fullName evidence="12">4-amino-4-deoxy-L-arabinose transferase-like glycosyltransferase</fullName>
    </submittedName>
</protein>
<dbReference type="Pfam" id="PF13231">
    <property type="entry name" value="PMT_2"/>
    <property type="match status" value="1"/>
</dbReference>
<feature type="transmembrane region" description="Helical" evidence="9">
    <location>
        <begin position="33"/>
        <end position="52"/>
    </location>
</feature>
<keyword evidence="2" id="KW-1003">Cell membrane</keyword>
<dbReference type="GO" id="GO:0010041">
    <property type="term" value="P:response to iron(III) ion"/>
    <property type="evidence" value="ECO:0007669"/>
    <property type="project" value="TreeGrafter"/>
</dbReference>
<keyword evidence="6 9" id="KW-1133">Transmembrane helix</keyword>
<dbReference type="GO" id="GO:0016763">
    <property type="term" value="F:pentosyltransferase activity"/>
    <property type="evidence" value="ECO:0007669"/>
    <property type="project" value="TreeGrafter"/>
</dbReference>
<dbReference type="Pfam" id="PF24878">
    <property type="entry name" value="YkcB_C"/>
    <property type="match status" value="1"/>
</dbReference>
<feature type="transmembrane region" description="Helical" evidence="9">
    <location>
        <begin position="439"/>
        <end position="459"/>
    </location>
</feature>